<dbReference type="AlphaFoldDB" id="A0A7W6FWH3"/>
<feature type="signal peptide" evidence="2">
    <location>
        <begin position="1"/>
        <end position="24"/>
    </location>
</feature>
<evidence type="ECO:0000313" key="4">
    <source>
        <dbReference type="Proteomes" id="UP000531216"/>
    </source>
</evidence>
<accession>A0A7W6FWH3</accession>
<evidence type="ECO:0000256" key="1">
    <source>
        <dbReference type="SAM" id="MobiDB-lite"/>
    </source>
</evidence>
<feature type="region of interest" description="Disordered" evidence="1">
    <location>
        <begin position="101"/>
        <end position="129"/>
    </location>
</feature>
<dbReference type="RefSeq" id="WP_210185822.1">
    <property type="nucleotide sequence ID" value="NZ_FOOA01000033.1"/>
</dbReference>
<keyword evidence="4" id="KW-1185">Reference proteome</keyword>
<evidence type="ECO:0000256" key="2">
    <source>
        <dbReference type="SAM" id="SignalP"/>
    </source>
</evidence>
<feature type="chain" id="PRO_5030644109" evidence="2">
    <location>
        <begin position="25"/>
        <end position="190"/>
    </location>
</feature>
<name>A0A7W6FWH3_9HYPH</name>
<sequence>MHVLIPALGLAAAALSMSTTSAMAAVPFINATCPGRIEVHADEGGPIYVGGREATLKRFNDNYYEARSGGVTISLTNRPDGTPDVSYTGKGRANGVCQIKAAPDDGMSRSGDARPEPRGRRSAGVSMGALPDQCRREATEEFDVRSSDVTTNMAFRSGERIVVQGNFRDGGRTTFFNCWFEGDGNFISVN</sequence>
<reference evidence="3 4" key="1">
    <citation type="submission" date="2020-08" db="EMBL/GenBank/DDBJ databases">
        <title>Genomic Encyclopedia of Type Strains, Phase IV (KMG-IV): sequencing the most valuable type-strain genomes for metagenomic binning, comparative biology and taxonomic classification.</title>
        <authorList>
            <person name="Goeker M."/>
        </authorList>
    </citation>
    <scope>NUCLEOTIDE SEQUENCE [LARGE SCALE GENOMIC DNA]</scope>
    <source>
        <strain evidence="3 4">DSM 25024</strain>
    </source>
</reference>
<comment type="caution">
    <text evidence="3">The sequence shown here is derived from an EMBL/GenBank/DDBJ whole genome shotgun (WGS) entry which is preliminary data.</text>
</comment>
<dbReference type="Proteomes" id="UP000531216">
    <property type="component" value="Unassembled WGS sequence"/>
</dbReference>
<feature type="compositionally biased region" description="Basic and acidic residues" evidence="1">
    <location>
        <begin position="102"/>
        <end position="119"/>
    </location>
</feature>
<protein>
    <submittedName>
        <fullName evidence="3">Uncharacterized protein</fullName>
    </submittedName>
</protein>
<dbReference type="EMBL" id="JACIDO010000020">
    <property type="protein sequence ID" value="MBB3938191.1"/>
    <property type="molecule type" value="Genomic_DNA"/>
</dbReference>
<keyword evidence="2" id="KW-0732">Signal</keyword>
<proteinExistence type="predicted"/>
<gene>
    <name evidence="3" type="ORF">GGR05_004362</name>
</gene>
<organism evidence="3 4">
    <name type="scientific">Aureimonas phyllosphaerae</name>
    <dbReference type="NCBI Taxonomy" id="1166078"/>
    <lineage>
        <taxon>Bacteria</taxon>
        <taxon>Pseudomonadati</taxon>
        <taxon>Pseudomonadota</taxon>
        <taxon>Alphaproteobacteria</taxon>
        <taxon>Hyphomicrobiales</taxon>
        <taxon>Aurantimonadaceae</taxon>
        <taxon>Aureimonas</taxon>
    </lineage>
</organism>
<evidence type="ECO:0000313" key="3">
    <source>
        <dbReference type="EMBL" id="MBB3938191.1"/>
    </source>
</evidence>